<dbReference type="EMBL" id="BSUZ01000001">
    <property type="protein sequence ID" value="GMA86578.1"/>
    <property type="molecule type" value="Genomic_DNA"/>
</dbReference>
<dbReference type="Proteomes" id="UP001157017">
    <property type="component" value="Unassembled WGS sequence"/>
</dbReference>
<sequence length="252" mass="25582">MADAVEPAGRARVVGVLGGCGGAGASVLAAALATTAADAGHRVLLADLDPLGGGADVLVGADDLTGLRWGDLARARGRLPAASVHDLLPRLGSLAVLGFGRGAPVDLPPAAVEAVLRSASRGHDLVVLDLPRHDDLATARARALVDDLLVVVPARVRAVVATGRLLTALALTGAPGDAATPRLVVRRAPRDPLTARAVADAVGLPLVAQPARRAGARPRRRRAPGLRARSDLRRAAARCLADLPVAQPERAA</sequence>
<dbReference type="InterPro" id="IPR027417">
    <property type="entry name" value="P-loop_NTPase"/>
</dbReference>
<gene>
    <name evidence="1" type="ORF">GCM10025868_18280</name>
</gene>
<keyword evidence="2" id="KW-1185">Reference proteome</keyword>
<comment type="caution">
    <text evidence="1">The sequence shown here is derived from an EMBL/GenBank/DDBJ whole genome shotgun (WGS) entry which is preliminary data.</text>
</comment>
<protein>
    <submittedName>
        <fullName evidence="1">Uncharacterized protein</fullName>
    </submittedName>
</protein>
<dbReference type="InterPro" id="IPR050625">
    <property type="entry name" value="ParA/MinD_ATPase"/>
</dbReference>
<dbReference type="NCBIfam" id="TIGR03815">
    <property type="entry name" value="CpaE_hom_Actino"/>
    <property type="match status" value="1"/>
</dbReference>
<reference evidence="2" key="1">
    <citation type="journal article" date="2019" name="Int. J. Syst. Evol. Microbiol.">
        <title>The Global Catalogue of Microorganisms (GCM) 10K type strain sequencing project: providing services to taxonomists for standard genome sequencing and annotation.</title>
        <authorList>
            <consortium name="The Broad Institute Genomics Platform"/>
            <consortium name="The Broad Institute Genome Sequencing Center for Infectious Disease"/>
            <person name="Wu L."/>
            <person name="Ma J."/>
        </authorList>
    </citation>
    <scope>NUCLEOTIDE SEQUENCE [LARGE SCALE GENOMIC DNA]</scope>
    <source>
        <strain evidence="2">NBRC 108730</strain>
    </source>
</reference>
<accession>A0ABQ6JEJ3</accession>
<organism evidence="1 2">
    <name type="scientific">Angustibacter aerolatus</name>
    <dbReference type="NCBI Taxonomy" id="1162965"/>
    <lineage>
        <taxon>Bacteria</taxon>
        <taxon>Bacillati</taxon>
        <taxon>Actinomycetota</taxon>
        <taxon>Actinomycetes</taxon>
        <taxon>Kineosporiales</taxon>
        <taxon>Kineosporiaceae</taxon>
    </lineage>
</organism>
<evidence type="ECO:0000313" key="2">
    <source>
        <dbReference type="Proteomes" id="UP001157017"/>
    </source>
</evidence>
<evidence type="ECO:0000313" key="1">
    <source>
        <dbReference type="EMBL" id="GMA86578.1"/>
    </source>
</evidence>
<dbReference type="SUPFAM" id="SSF52540">
    <property type="entry name" value="P-loop containing nucleoside triphosphate hydrolases"/>
    <property type="match status" value="1"/>
</dbReference>
<dbReference type="InterPro" id="IPR022521">
    <property type="entry name" value="Rv3660c"/>
</dbReference>
<name>A0ABQ6JEJ3_9ACTN</name>
<dbReference type="PANTHER" id="PTHR43384">
    <property type="entry name" value="SEPTUM SITE-DETERMINING PROTEIN MIND HOMOLOG, CHLOROPLASTIC-RELATED"/>
    <property type="match status" value="1"/>
</dbReference>
<proteinExistence type="predicted"/>
<dbReference type="Gene3D" id="3.40.50.300">
    <property type="entry name" value="P-loop containing nucleotide triphosphate hydrolases"/>
    <property type="match status" value="1"/>
</dbReference>
<dbReference type="PANTHER" id="PTHR43384:SF11">
    <property type="entry name" value="SEPTUM SITE DETERMINING PROTEIN"/>
    <property type="match status" value="1"/>
</dbReference>